<reference evidence="3" key="1">
    <citation type="journal article" date="2017" name="Genome Biol.">
        <title>Comparative genomics reveals high biological diversity and specific adaptations in the industrially and medically important fungal genus Aspergillus.</title>
        <authorList>
            <person name="de Vries R.P."/>
            <person name="Riley R."/>
            <person name="Wiebenga A."/>
            <person name="Aguilar-Osorio G."/>
            <person name="Amillis S."/>
            <person name="Uchima C.A."/>
            <person name="Anderluh G."/>
            <person name="Asadollahi M."/>
            <person name="Askin M."/>
            <person name="Barry K."/>
            <person name="Battaglia E."/>
            <person name="Bayram O."/>
            <person name="Benocci T."/>
            <person name="Braus-Stromeyer S.A."/>
            <person name="Caldana C."/>
            <person name="Canovas D."/>
            <person name="Cerqueira G.C."/>
            <person name="Chen F."/>
            <person name="Chen W."/>
            <person name="Choi C."/>
            <person name="Clum A."/>
            <person name="Dos Santos R.A."/>
            <person name="Damasio A.R."/>
            <person name="Diallinas G."/>
            <person name="Emri T."/>
            <person name="Fekete E."/>
            <person name="Flipphi M."/>
            <person name="Freyberg S."/>
            <person name="Gallo A."/>
            <person name="Gournas C."/>
            <person name="Habgood R."/>
            <person name="Hainaut M."/>
            <person name="Harispe M.L."/>
            <person name="Henrissat B."/>
            <person name="Hilden K.S."/>
            <person name="Hope R."/>
            <person name="Hossain A."/>
            <person name="Karabika E."/>
            <person name="Karaffa L."/>
            <person name="Karanyi Z."/>
            <person name="Krasevec N."/>
            <person name="Kuo A."/>
            <person name="Kusch H."/>
            <person name="LaButti K."/>
            <person name="Lagendijk E.L."/>
            <person name="Lapidus A."/>
            <person name="Levasseur A."/>
            <person name="Lindquist E."/>
            <person name="Lipzen A."/>
            <person name="Logrieco A.F."/>
            <person name="MacCabe A."/>
            <person name="Maekelae M.R."/>
            <person name="Malavazi I."/>
            <person name="Melin P."/>
            <person name="Meyer V."/>
            <person name="Mielnichuk N."/>
            <person name="Miskei M."/>
            <person name="Molnar A.P."/>
            <person name="Mule G."/>
            <person name="Ngan C.Y."/>
            <person name="Orejas M."/>
            <person name="Orosz E."/>
            <person name="Ouedraogo J.P."/>
            <person name="Overkamp K.M."/>
            <person name="Park H.-S."/>
            <person name="Perrone G."/>
            <person name="Piumi F."/>
            <person name="Punt P.J."/>
            <person name="Ram A.F."/>
            <person name="Ramon A."/>
            <person name="Rauscher S."/>
            <person name="Record E."/>
            <person name="Riano-Pachon D.M."/>
            <person name="Robert V."/>
            <person name="Roehrig J."/>
            <person name="Ruller R."/>
            <person name="Salamov A."/>
            <person name="Salih N.S."/>
            <person name="Samson R.A."/>
            <person name="Sandor E."/>
            <person name="Sanguinetti M."/>
            <person name="Schuetze T."/>
            <person name="Sepcic K."/>
            <person name="Shelest E."/>
            <person name="Sherlock G."/>
            <person name="Sophianopoulou V."/>
            <person name="Squina F.M."/>
            <person name="Sun H."/>
            <person name="Susca A."/>
            <person name="Todd R.B."/>
            <person name="Tsang A."/>
            <person name="Unkles S.E."/>
            <person name="van de Wiele N."/>
            <person name="van Rossen-Uffink D."/>
            <person name="Oliveira J.V."/>
            <person name="Vesth T.C."/>
            <person name="Visser J."/>
            <person name="Yu J.-H."/>
            <person name="Zhou M."/>
            <person name="Andersen M.R."/>
            <person name="Archer D.B."/>
            <person name="Baker S.E."/>
            <person name="Benoit I."/>
            <person name="Brakhage A.A."/>
            <person name="Braus G.H."/>
            <person name="Fischer R."/>
            <person name="Frisvad J.C."/>
            <person name="Goldman G.H."/>
            <person name="Houbraken J."/>
            <person name="Oakley B."/>
            <person name="Pocsi I."/>
            <person name="Scazzocchio C."/>
            <person name="Seiboth B."/>
            <person name="vanKuyk P.A."/>
            <person name="Wortman J."/>
            <person name="Dyer P.S."/>
            <person name="Grigoriev I.V."/>
        </authorList>
    </citation>
    <scope>NUCLEOTIDE SEQUENCE [LARGE SCALE GENOMIC DNA]</scope>
    <source>
        <strain evidence="3">CBS 593.65</strain>
    </source>
</reference>
<protein>
    <submittedName>
        <fullName evidence="2">Uncharacterized protein</fullName>
    </submittedName>
</protein>
<dbReference type="EMBL" id="KV878595">
    <property type="protein sequence ID" value="OJJ54254.1"/>
    <property type="molecule type" value="Genomic_DNA"/>
</dbReference>
<keyword evidence="1" id="KW-0812">Transmembrane</keyword>
<evidence type="ECO:0000313" key="2">
    <source>
        <dbReference type="EMBL" id="OJJ54254.1"/>
    </source>
</evidence>
<evidence type="ECO:0000256" key="1">
    <source>
        <dbReference type="SAM" id="Phobius"/>
    </source>
</evidence>
<evidence type="ECO:0000313" key="3">
    <source>
        <dbReference type="Proteomes" id="UP000184356"/>
    </source>
</evidence>
<dbReference type="VEuPathDB" id="FungiDB:ASPSYDRAFT_50302"/>
<dbReference type="Proteomes" id="UP000184356">
    <property type="component" value="Unassembled WGS sequence"/>
</dbReference>
<name>A0A1L9T478_9EURO</name>
<gene>
    <name evidence="2" type="ORF">ASPSYDRAFT_50302</name>
</gene>
<keyword evidence="3" id="KW-1185">Reference proteome</keyword>
<dbReference type="GeneID" id="63764113"/>
<proteinExistence type="predicted"/>
<organism evidence="2 3">
    <name type="scientific">Aspergillus sydowii CBS 593.65</name>
    <dbReference type="NCBI Taxonomy" id="1036612"/>
    <lineage>
        <taxon>Eukaryota</taxon>
        <taxon>Fungi</taxon>
        <taxon>Dikarya</taxon>
        <taxon>Ascomycota</taxon>
        <taxon>Pezizomycotina</taxon>
        <taxon>Eurotiomycetes</taxon>
        <taxon>Eurotiomycetidae</taxon>
        <taxon>Eurotiales</taxon>
        <taxon>Aspergillaceae</taxon>
        <taxon>Aspergillus</taxon>
        <taxon>Aspergillus subgen. Nidulantes</taxon>
    </lineage>
</organism>
<dbReference type="AlphaFoldDB" id="A0A1L9T478"/>
<sequence>MHDLLAEEHRVIYSLGGPGVASSGANLLAIVTNQLMREDRRFKRGPELDRKRRRQVPRVCYRMGLRRHDHRRVVPTFKQLTCIFRHLGDPWRMASLEAPILTKCILQNTRLSEGDFEVKGRIVDRYDHGD</sequence>
<accession>A0A1L9T478</accession>
<feature type="transmembrane region" description="Helical" evidence="1">
    <location>
        <begin position="12"/>
        <end position="31"/>
    </location>
</feature>
<keyword evidence="1" id="KW-0472">Membrane</keyword>
<keyword evidence="1" id="KW-1133">Transmembrane helix</keyword>
<dbReference type="RefSeq" id="XP_040698060.1">
    <property type="nucleotide sequence ID" value="XM_040848040.1"/>
</dbReference>